<organism evidence="12 13">
    <name type="scientific">Buchananella hordeovulneris</name>
    <dbReference type="NCBI Taxonomy" id="52770"/>
    <lineage>
        <taxon>Bacteria</taxon>
        <taxon>Bacillati</taxon>
        <taxon>Actinomycetota</taxon>
        <taxon>Actinomycetes</taxon>
        <taxon>Actinomycetales</taxon>
        <taxon>Actinomycetaceae</taxon>
        <taxon>Buchananella</taxon>
    </lineage>
</organism>
<evidence type="ECO:0000256" key="2">
    <source>
        <dbReference type="ARBA" id="ARBA00003215"/>
    </source>
</evidence>
<accession>A0A1Q5PVJ7</accession>
<dbReference type="EMBL" id="MQVS01000006">
    <property type="protein sequence ID" value="OKL51526.1"/>
    <property type="molecule type" value="Genomic_DNA"/>
</dbReference>
<dbReference type="AlphaFoldDB" id="A0A1Q5PVJ7"/>
<comment type="catalytic activity">
    <reaction evidence="9">
        <text>adenosine + H2O + H(+) = inosine + NH4(+)</text>
        <dbReference type="Rhea" id="RHEA:24408"/>
        <dbReference type="ChEBI" id="CHEBI:15377"/>
        <dbReference type="ChEBI" id="CHEBI:15378"/>
        <dbReference type="ChEBI" id="CHEBI:16335"/>
        <dbReference type="ChEBI" id="CHEBI:17596"/>
        <dbReference type="ChEBI" id="CHEBI:28938"/>
        <dbReference type="EC" id="3.5.4.4"/>
    </reaction>
    <physiologicalReaction direction="left-to-right" evidence="9">
        <dbReference type="Rhea" id="RHEA:24409"/>
    </physiologicalReaction>
</comment>
<evidence type="ECO:0000256" key="10">
    <source>
        <dbReference type="ARBA" id="ARBA00048968"/>
    </source>
</evidence>
<dbReference type="InterPro" id="IPR011324">
    <property type="entry name" value="Cytotoxic_necrot_fac-like_cat"/>
</dbReference>
<keyword evidence="4" id="KW-0808">Transferase</keyword>
<comment type="catalytic activity">
    <reaction evidence="11">
        <text>S-methyl-5'-thioadenosine + phosphate = 5-(methylsulfanyl)-alpha-D-ribose 1-phosphate + adenine</text>
        <dbReference type="Rhea" id="RHEA:11852"/>
        <dbReference type="ChEBI" id="CHEBI:16708"/>
        <dbReference type="ChEBI" id="CHEBI:17509"/>
        <dbReference type="ChEBI" id="CHEBI:43474"/>
        <dbReference type="ChEBI" id="CHEBI:58533"/>
        <dbReference type="EC" id="2.4.2.28"/>
    </reaction>
    <physiologicalReaction direction="left-to-right" evidence="11">
        <dbReference type="Rhea" id="RHEA:11853"/>
    </physiologicalReaction>
</comment>
<evidence type="ECO:0000256" key="6">
    <source>
        <dbReference type="ARBA" id="ARBA00022801"/>
    </source>
</evidence>
<evidence type="ECO:0000256" key="5">
    <source>
        <dbReference type="ARBA" id="ARBA00022723"/>
    </source>
</evidence>
<dbReference type="PANTHER" id="PTHR30616">
    <property type="entry name" value="UNCHARACTERIZED PROTEIN YFIH"/>
    <property type="match status" value="1"/>
</dbReference>
<dbReference type="GO" id="GO:0005507">
    <property type="term" value="F:copper ion binding"/>
    <property type="evidence" value="ECO:0007669"/>
    <property type="project" value="TreeGrafter"/>
</dbReference>
<reference evidence="13" key="1">
    <citation type="submission" date="2016-12" db="EMBL/GenBank/DDBJ databases">
        <authorList>
            <person name="Meng X."/>
        </authorList>
    </citation>
    <scope>NUCLEOTIDE SEQUENCE [LARGE SCALE GENOMIC DNA]</scope>
    <source>
        <strain evidence="13">DSM 20732</strain>
    </source>
</reference>
<dbReference type="FunCoup" id="A0A1Q5PVJ7">
    <property type="interactions" value="63"/>
</dbReference>
<comment type="function">
    <text evidence="2">Purine nucleoside enzyme that catalyzes the phosphorolysis of adenosine and inosine nucleosides, yielding D-ribose 1-phosphate and the respective free bases, adenine and hypoxanthine. Also catalyzes the phosphorolysis of S-methyl-5'-thioadenosine into adenine and S-methyl-5-thio-alpha-D-ribose 1-phosphate. Also has adenosine deaminase activity.</text>
</comment>
<comment type="catalytic activity">
    <reaction evidence="10">
        <text>adenosine + phosphate = alpha-D-ribose 1-phosphate + adenine</text>
        <dbReference type="Rhea" id="RHEA:27642"/>
        <dbReference type="ChEBI" id="CHEBI:16335"/>
        <dbReference type="ChEBI" id="CHEBI:16708"/>
        <dbReference type="ChEBI" id="CHEBI:43474"/>
        <dbReference type="ChEBI" id="CHEBI:57720"/>
        <dbReference type="EC" id="2.4.2.1"/>
    </reaction>
    <physiologicalReaction direction="left-to-right" evidence="10">
        <dbReference type="Rhea" id="RHEA:27643"/>
    </physiologicalReaction>
</comment>
<comment type="similarity">
    <text evidence="3">Belongs to the purine nucleoside phosphorylase YfiH/LACC1 family.</text>
</comment>
<dbReference type="SUPFAM" id="SSF64438">
    <property type="entry name" value="CNF1/YfiH-like putative cysteine hydrolases"/>
    <property type="match status" value="1"/>
</dbReference>
<comment type="caution">
    <text evidence="12">The sequence shown here is derived from an EMBL/GenBank/DDBJ whole genome shotgun (WGS) entry which is preliminary data.</text>
</comment>
<keyword evidence="6" id="KW-0378">Hydrolase</keyword>
<dbReference type="CDD" id="cd16833">
    <property type="entry name" value="YfiH"/>
    <property type="match status" value="1"/>
</dbReference>
<evidence type="ECO:0000313" key="13">
    <source>
        <dbReference type="Proteomes" id="UP000185612"/>
    </source>
</evidence>
<comment type="catalytic activity">
    <reaction evidence="1">
        <text>inosine + phosphate = alpha-D-ribose 1-phosphate + hypoxanthine</text>
        <dbReference type="Rhea" id="RHEA:27646"/>
        <dbReference type="ChEBI" id="CHEBI:17368"/>
        <dbReference type="ChEBI" id="CHEBI:17596"/>
        <dbReference type="ChEBI" id="CHEBI:43474"/>
        <dbReference type="ChEBI" id="CHEBI:57720"/>
        <dbReference type="EC" id="2.4.2.1"/>
    </reaction>
    <physiologicalReaction direction="left-to-right" evidence="1">
        <dbReference type="Rhea" id="RHEA:27647"/>
    </physiologicalReaction>
</comment>
<name>A0A1Q5PVJ7_9ACTO</name>
<gene>
    <name evidence="12" type="ORF">BSZ40_06675</name>
</gene>
<protein>
    <submittedName>
        <fullName evidence="12">Uncharacterized protein</fullName>
    </submittedName>
</protein>
<dbReference type="InterPro" id="IPR038371">
    <property type="entry name" value="Cu_polyphenol_OxRdtase_sf"/>
</dbReference>
<evidence type="ECO:0000256" key="9">
    <source>
        <dbReference type="ARBA" id="ARBA00047989"/>
    </source>
</evidence>
<evidence type="ECO:0000256" key="8">
    <source>
        <dbReference type="ARBA" id="ARBA00023008"/>
    </source>
</evidence>
<dbReference type="Pfam" id="PF02578">
    <property type="entry name" value="Cu-oxidase_4"/>
    <property type="match status" value="1"/>
</dbReference>
<dbReference type="InterPro" id="IPR003730">
    <property type="entry name" value="Cu_polyphenol_OxRdtase"/>
</dbReference>
<dbReference type="OrthoDB" id="4279at2"/>
<keyword evidence="7" id="KW-0862">Zinc</keyword>
<dbReference type="Gene3D" id="3.60.140.10">
    <property type="entry name" value="CNF1/YfiH-like putative cysteine hydrolases"/>
    <property type="match status" value="1"/>
</dbReference>
<proteinExistence type="inferred from homology"/>
<evidence type="ECO:0000256" key="3">
    <source>
        <dbReference type="ARBA" id="ARBA00007353"/>
    </source>
</evidence>
<dbReference type="GO" id="GO:0016787">
    <property type="term" value="F:hydrolase activity"/>
    <property type="evidence" value="ECO:0007669"/>
    <property type="project" value="UniProtKB-KW"/>
</dbReference>
<dbReference type="STRING" id="52770.BSZ40_06675"/>
<evidence type="ECO:0000313" key="12">
    <source>
        <dbReference type="EMBL" id="OKL51526.1"/>
    </source>
</evidence>
<evidence type="ECO:0000256" key="4">
    <source>
        <dbReference type="ARBA" id="ARBA00022679"/>
    </source>
</evidence>
<dbReference type="RefSeq" id="WP_073824495.1">
    <property type="nucleotide sequence ID" value="NZ_JAUNKL010000016.1"/>
</dbReference>
<keyword evidence="5" id="KW-0479">Metal-binding</keyword>
<dbReference type="GO" id="GO:0017061">
    <property type="term" value="F:S-methyl-5-thioadenosine phosphorylase activity"/>
    <property type="evidence" value="ECO:0007669"/>
    <property type="project" value="UniProtKB-EC"/>
</dbReference>
<dbReference type="PANTHER" id="PTHR30616:SF2">
    <property type="entry name" value="PURINE NUCLEOSIDE PHOSPHORYLASE LACC1"/>
    <property type="match status" value="1"/>
</dbReference>
<evidence type="ECO:0000256" key="11">
    <source>
        <dbReference type="ARBA" id="ARBA00049893"/>
    </source>
</evidence>
<dbReference type="Proteomes" id="UP000185612">
    <property type="component" value="Unassembled WGS sequence"/>
</dbReference>
<sequence>MLRTIAAGTVRLDLPGGFVLLTSRPGGRSQGDFAAPTGGGANLGDHVGDNPEAVAANRARLARLAGKDLAWMQQVHGATVACGSATTAPRADALLCGPELAPAVVVADCVPIGLLAADGSLAAAIHAGRAGLLAGVVEATIRAARRRRPEQALTAVVGPAICGSCYEVPGDMAAAAVAQLPSLACTSRRGTPALDLRAGVVSELDRLGVAVAYCDPRCTREDEELYSYRRASRTGRQALVTVVQHAG</sequence>
<keyword evidence="13" id="KW-1185">Reference proteome</keyword>
<evidence type="ECO:0000256" key="1">
    <source>
        <dbReference type="ARBA" id="ARBA00000553"/>
    </source>
</evidence>
<evidence type="ECO:0000256" key="7">
    <source>
        <dbReference type="ARBA" id="ARBA00022833"/>
    </source>
</evidence>
<keyword evidence="8" id="KW-0186">Copper</keyword>